<dbReference type="GO" id="GO:0006139">
    <property type="term" value="P:nucleobase-containing compound metabolic process"/>
    <property type="evidence" value="ECO:0007669"/>
    <property type="project" value="InterPro"/>
</dbReference>
<dbReference type="Pfam" id="PF09371">
    <property type="entry name" value="Tex_N"/>
    <property type="match status" value="1"/>
</dbReference>
<proteinExistence type="predicted"/>
<reference evidence="6" key="1">
    <citation type="journal article" date="2014" name="Int. J. Syst. Evol. Microbiol.">
        <title>Complete genome sequence of Corynebacterium casei LMG S-19264T (=DSM 44701T), isolated from a smear-ripened cheese.</title>
        <authorList>
            <consortium name="US DOE Joint Genome Institute (JGI-PGF)"/>
            <person name="Walter F."/>
            <person name="Albersmeier A."/>
            <person name="Kalinowski J."/>
            <person name="Ruckert C."/>
        </authorList>
    </citation>
    <scope>NUCLEOTIDE SEQUENCE</scope>
    <source>
        <strain evidence="6">CGMCC 1.15082</strain>
    </source>
</reference>
<dbReference type="Proteomes" id="UP000646478">
    <property type="component" value="Unassembled WGS sequence"/>
</dbReference>
<dbReference type="CDD" id="cd05685">
    <property type="entry name" value="S1_Tex"/>
    <property type="match status" value="1"/>
</dbReference>
<dbReference type="SUPFAM" id="SSF158832">
    <property type="entry name" value="Tex N-terminal region-like"/>
    <property type="match status" value="1"/>
</dbReference>
<dbReference type="Pfam" id="PF17674">
    <property type="entry name" value="HHH_9"/>
    <property type="match status" value="1"/>
</dbReference>
<protein>
    <recommendedName>
        <fullName evidence="2">Small ribosomal subunit protein bS1</fullName>
    </recommendedName>
    <alternativeName>
        <fullName evidence="3">30S ribosomal protein S1</fullName>
    </alternativeName>
</protein>
<evidence type="ECO:0000259" key="5">
    <source>
        <dbReference type="PROSITE" id="PS50126"/>
    </source>
</evidence>
<dbReference type="FunFam" id="1.10.150.310:FF:000001">
    <property type="entry name" value="RNA-binding transcriptional accessory protein"/>
    <property type="match status" value="1"/>
</dbReference>
<dbReference type="InterPro" id="IPR050437">
    <property type="entry name" value="Ribos_protein_bS1-like"/>
</dbReference>
<feature type="region of interest" description="Disordered" evidence="4">
    <location>
        <begin position="716"/>
        <end position="767"/>
    </location>
</feature>
<evidence type="ECO:0000313" key="6">
    <source>
        <dbReference type="EMBL" id="GGA96401.1"/>
    </source>
</evidence>
<evidence type="ECO:0000313" key="7">
    <source>
        <dbReference type="Proteomes" id="UP000646478"/>
    </source>
</evidence>
<evidence type="ECO:0000256" key="1">
    <source>
        <dbReference type="ARBA" id="ARBA00025604"/>
    </source>
</evidence>
<sequence>MAEDIRRLAPLIAAEINARPDQAAAAITLLDEGATVPFVARYRKEATGGLDDTQLRLLSERLVYLRELEARRTTILDSIRSQGKLTPELEGKIAAVVTKAELEDIYLPYKPKRRTRAEIARERGLGPLAEAILNDRKFVPAELAQAYITEDVPDVKTALEGARDIIAEGMAENADLLGRLRNHMKDRAVLRSRVVEGKQEAGAKFSDYFDHAERWATVAGHRALAMLRGRNEDILSLEIEVDADDTSPVKPVERMIAAAYSIGATLPGDRWLMEVAGWTWRVKLSLHLSLDLMRELRERAEEEAIHVFARNLKDLLLAAPAGGRATMGLDPGIRTGVKVAVVDGTGKVLATSTVYPFPPRNDLRGAQAELASLIRKHKVELIAIGNGTASRETERVVADMLADMPAPKPLKVIVSEAGASVYSASQTAANEFPDLDVSLRGAVSIARRLQDPLAELVKIEPKSIGVGQYQHDVDQSRLARALDAVVEDAVNAVGVDLNTASASLLARVSGLGASLAEAIIAHRNETGPFKSRKELLKVARLGNRTFEQCAGFLRIPNGTEPLDASSVHPEAYGVAKKIVAACGRDVRSLMGDSAALKQLDPRVFVDERFGLPTIKDIIAELEKPGRDPRPEFRTATFADGVDDIKDLKPGMLLEGTVTNVAAFGAFVDIGVHQDGLVHVSQLADKFVKDPHEVVKAGDVVKVRVLEVDVPRKRISLTMRKDAETPAPRGNDRGTHQPKGGKSFMQKPQEKPAMGGFGAALAEAMKRK</sequence>
<gene>
    <name evidence="6" type="ORF">GCM10011491_25950</name>
</gene>
<dbReference type="AlphaFoldDB" id="A0A916SEQ4"/>
<dbReference type="Pfam" id="PF12836">
    <property type="entry name" value="HHH_3"/>
    <property type="match status" value="1"/>
</dbReference>
<feature type="compositionally biased region" description="Basic and acidic residues" evidence="4">
    <location>
        <begin position="718"/>
        <end position="734"/>
    </location>
</feature>
<dbReference type="SUPFAM" id="SSF50249">
    <property type="entry name" value="Nucleic acid-binding proteins"/>
    <property type="match status" value="1"/>
</dbReference>
<dbReference type="InterPro" id="IPR041692">
    <property type="entry name" value="HHH_9"/>
</dbReference>
<dbReference type="InterPro" id="IPR032639">
    <property type="entry name" value="Tex_YqgF"/>
</dbReference>
<dbReference type="GO" id="GO:0005737">
    <property type="term" value="C:cytoplasm"/>
    <property type="evidence" value="ECO:0007669"/>
    <property type="project" value="UniProtKB-ARBA"/>
</dbReference>
<name>A0A916SEQ4_9HYPH</name>
<evidence type="ECO:0000256" key="2">
    <source>
        <dbReference type="ARBA" id="ARBA00035293"/>
    </source>
</evidence>
<dbReference type="GO" id="GO:0003735">
    <property type="term" value="F:structural constituent of ribosome"/>
    <property type="evidence" value="ECO:0007669"/>
    <property type="project" value="TreeGrafter"/>
</dbReference>
<dbReference type="InterPro" id="IPR003029">
    <property type="entry name" value="S1_domain"/>
</dbReference>
<evidence type="ECO:0000256" key="4">
    <source>
        <dbReference type="SAM" id="MobiDB-lite"/>
    </source>
</evidence>
<dbReference type="InterPro" id="IPR037027">
    <property type="entry name" value="YqgF/RNaseH-like_dom_sf"/>
</dbReference>
<dbReference type="RefSeq" id="WP_188824590.1">
    <property type="nucleotide sequence ID" value="NZ_BMHH01000009.1"/>
</dbReference>
<dbReference type="Gene3D" id="1.10.3500.10">
    <property type="entry name" value="Tex N-terminal region-like"/>
    <property type="match status" value="1"/>
</dbReference>
<comment type="function">
    <text evidence="1">Binds mRNA; thus facilitating recognition of the initiation point. It is needed to translate mRNA with a short Shine-Dalgarno (SD) purine-rich sequence.</text>
</comment>
<dbReference type="SUPFAM" id="SSF53098">
    <property type="entry name" value="Ribonuclease H-like"/>
    <property type="match status" value="1"/>
</dbReference>
<dbReference type="SMART" id="SM00732">
    <property type="entry name" value="YqgFc"/>
    <property type="match status" value="1"/>
</dbReference>
<comment type="caution">
    <text evidence="6">The sequence shown here is derived from an EMBL/GenBank/DDBJ whole genome shotgun (WGS) entry which is preliminary data.</text>
</comment>
<accession>A0A916SEQ4</accession>
<dbReference type="Pfam" id="PF00575">
    <property type="entry name" value="S1"/>
    <property type="match status" value="1"/>
</dbReference>
<dbReference type="SMART" id="SM00316">
    <property type="entry name" value="S1"/>
    <property type="match status" value="1"/>
</dbReference>
<dbReference type="FunFam" id="3.30.420.140:FF:000001">
    <property type="entry name" value="RNA-binding transcriptional accessory protein"/>
    <property type="match status" value="1"/>
</dbReference>
<dbReference type="InterPro" id="IPR010994">
    <property type="entry name" value="RuvA_2-like"/>
</dbReference>
<dbReference type="SUPFAM" id="SSF47781">
    <property type="entry name" value="RuvA domain 2-like"/>
    <property type="match status" value="2"/>
</dbReference>
<reference evidence="6" key="2">
    <citation type="submission" date="2020-09" db="EMBL/GenBank/DDBJ databases">
        <authorList>
            <person name="Sun Q."/>
            <person name="Zhou Y."/>
        </authorList>
    </citation>
    <scope>NUCLEOTIDE SEQUENCE</scope>
    <source>
        <strain evidence="6">CGMCC 1.15082</strain>
    </source>
</reference>
<dbReference type="InterPro" id="IPR012337">
    <property type="entry name" value="RNaseH-like_sf"/>
</dbReference>
<dbReference type="InterPro" id="IPR023319">
    <property type="entry name" value="Tex-like_HTH_dom_sf"/>
</dbReference>
<dbReference type="InterPro" id="IPR044146">
    <property type="entry name" value="S1_Tex"/>
</dbReference>
<dbReference type="PANTHER" id="PTHR10724:SF10">
    <property type="entry name" value="S1 RNA-BINDING DOMAIN-CONTAINING PROTEIN 1"/>
    <property type="match status" value="1"/>
</dbReference>
<dbReference type="PROSITE" id="PS50126">
    <property type="entry name" value="S1"/>
    <property type="match status" value="1"/>
</dbReference>
<dbReference type="Gene3D" id="1.10.150.310">
    <property type="entry name" value="Tex RuvX-like domain-like"/>
    <property type="match status" value="1"/>
</dbReference>
<dbReference type="Gene3D" id="1.10.10.650">
    <property type="entry name" value="RuvA domain 2-like"/>
    <property type="match status" value="1"/>
</dbReference>
<dbReference type="Pfam" id="PF16921">
    <property type="entry name" value="Tex_YqgF"/>
    <property type="match status" value="1"/>
</dbReference>
<dbReference type="Gene3D" id="2.40.50.140">
    <property type="entry name" value="Nucleic acid-binding proteins"/>
    <property type="match status" value="1"/>
</dbReference>
<dbReference type="InterPro" id="IPR012340">
    <property type="entry name" value="NA-bd_OB-fold"/>
</dbReference>
<evidence type="ECO:0000256" key="3">
    <source>
        <dbReference type="ARBA" id="ARBA00035517"/>
    </source>
</evidence>
<dbReference type="FunFam" id="1.10.10.650:FF:000001">
    <property type="entry name" value="S1 RNA-binding domain 1"/>
    <property type="match status" value="1"/>
</dbReference>
<organism evidence="6 7">
    <name type="scientific">Brucella endophytica</name>
    <dbReference type="NCBI Taxonomy" id="1963359"/>
    <lineage>
        <taxon>Bacteria</taxon>
        <taxon>Pseudomonadati</taxon>
        <taxon>Pseudomonadota</taxon>
        <taxon>Alphaproteobacteria</taxon>
        <taxon>Hyphomicrobiales</taxon>
        <taxon>Brucellaceae</taxon>
        <taxon>Brucella/Ochrobactrum group</taxon>
        <taxon>Brucella</taxon>
    </lineage>
</organism>
<dbReference type="InterPro" id="IPR055179">
    <property type="entry name" value="Tex-like_central_region"/>
</dbReference>
<feature type="domain" description="S1 motif" evidence="5">
    <location>
        <begin position="650"/>
        <end position="719"/>
    </location>
</feature>
<keyword evidence="7" id="KW-1185">Reference proteome</keyword>
<dbReference type="InterPro" id="IPR018974">
    <property type="entry name" value="Tex-like_N"/>
</dbReference>
<dbReference type="FunFam" id="2.40.50.140:FF:000051">
    <property type="entry name" value="RNA-binding transcriptional accessory protein"/>
    <property type="match status" value="1"/>
</dbReference>
<dbReference type="EMBL" id="BMHH01000009">
    <property type="protein sequence ID" value="GGA96401.1"/>
    <property type="molecule type" value="Genomic_DNA"/>
</dbReference>
<dbReference type="InterPro" id="IPR023323">
    <property type="entry name" value="Tex-like_dom_sf"/>
</dbReference>
<dbReference type="PANTHER" id="PTHR10724">
    <property type="entry name" value="30S RIBOSOMAL PROTEIN S1"/>
    <property type="match status" value="1"/>
</dbReference>
<dbReference type="InterPro" id="IPR006641">
    <property type="entry name" value="YqgF/RNaseH-like_dom"/>
</dbReference>
<dbReference type="GO" id="GO:0003729">
    <property type="term" value="F:mRNA binding"/>
    <property type="evidence" value="ECO:0007669"/>
    <property type="project" value="UniProtKB-ARBA"/>
</dbReference>
<dbReference type="Pfam" id="PF22706">
    <property type="entry name" value="Tex_central_region"/>
    <property type="match status" value="1"/>
</dbReference>
<dbReference type="GO" id="GO:0006412">
    <property type="term" value="P:translation"/>
    <property type="evidence" value="ECO:0007669"/>
    <property type="project" value="TreeGrafter"/>
</dbReference>
<dbReference type="Gene3D" id="3.30.420.140">
    <property type="entry name" value="YqgF/RNase H-like domain"/>
    <property type="match status" value="1"/>
</dbReference>